<reference evidence="1" key="1">
    <citation type="journal article" date="2019" name="bioRxiv">
        <title>The Genome of the Zebra Mussel, Dreissena polymorpha: A Resource for Invasive Species Research.</title>
        <authorList>
            <person name="McCartney M.A."/>
            <person name="Auch B."/>
            <person name="Kono T."/>
            <person name="Mallez S."/>
            <person name="Zhang Y."/>
            <person name="Obille A."/>
            <person name="Becker A."/>
            <person name="Abrahante J.E."/>
            <person name="Garbe J."/>
            <person name="Badalamenti J.P."/>
            <person name="Herman A."/>
            <person name="Mangelson H."/>
            <person name="Liachko I."/>
            <person name="Sullivan S."/>
            <person name="Sone E.D."/>
            <person name="Koren S."/>
            <person name="Silverstein K.A.T."/>
            <person name="Beckman K.B."/>
            <person name="Gohl D.M."/>
        </authorList>
    </citation>
    <scope>NUCLEOTIDE SEQUENCE</scope>
    <source>
        <strain evidence="1">Duluth1</strain>
        <tissue evidence="1">Whole animal</tissue>
    </source>
</reference>
<dbReference type="EMBL" id="JAIWYP010000003">
    <property type="protein sequence ID" value="KAH3852436.1"/>
    <property type="molecule type" value="Genomic_DNA"/>
</dbReference>
<sequence>MTASIIGTRHSDRQTTKTGLVWTHYQAQLTVQDCAPGNPMSGYPSEETLDGKHERIDVPFNK</sequence>
<accession>A0A9D4R298</accession>
<protein>
    <submittedName>
        <fullName evidence="1">Uncharacterized protein</fullName>
    </submittedName>
</protein>
<evidence type="ECO:0000313" key="2">
    <source>
        <dbReference type="Proteomes" id="UP000828390"/>
    </source>
</evidence>
<organism evidence="1 2">
    <name type="scientific">Dreissena polymorpha</name>
    <name type="common">Zebra mussel</name>
    <name type="synonym">Mytilus polymorpha</name>
    <dbReference type="NCBI Taxonomy" id="45954"/>
    <lineage>
        <taxon>Eukaryota</taxon>
        <taxon>Metazoa</taxon>
        <taxon>Spiralia</taxon>
        <taxon>Lophotrochozoa</taxon>
        <taxon>Mollusca</taxon>
        <taxon>Bivalvia</taxon>
        <taxon>Autobranchia</taxon>
        <taxon>Heteroconchia</taxon>
        <taxon>Euheterodonta</taxon>
        <taxon>Imparidentia</taxon>
        <taxon>Neoheterodontei</taxon>
        <taxon>Myida</taxon>
        <taxon>Dreissenoidea</taxon>
        <taxon>Dreissenidae</taxon>
        <taxon>Dreissena</taxon>
    </lineage>
</organism>
<keyword evidence="2" id="KW-1185">Reference proteome</keyword>
<proteinExistence type="predicted"/>
<evidence type="ECO:0000313" key="1">
    <source>
        <dbReference type="EMBL" id="KAH3852436.1"/>
    </source>
</evidence>
<gene>
    <name evidence="1" type="ORF">DPMN_094945</name>
</gene>
<name>A0A9D4R298_DREPO</name>
<dbReference type="AlphaFoldDB" id="A0A9D4R298"/>
<comment type="caution">
    <text evidence="1">The sequence shown here is derived from an EMBL/GenBank/DDBJ whole genome shotgun (WGS) entry which is preliminary data.</text>
</comment>
<reference evidence="1" key="2">
    <citation type="submission" date="2020-11" db="EMBL/GenBank/DDBJ databases">
        <authorList>
            <person name="McCartney M.A."/>
            <person name="Auch B."/>
            <person name="Kono T."/>
            <person name="Mallez S."/>
            <person name="Becker A."/>
            <person name="Gohl D.M."/>
            <person name="Silverstein K.A.T."/>
            <person name="Koren S."/>
            <person name="Bechman K.B."/>
            <person name="Herman A."/>
            <person name="Abrahante J.E."/>
            <person name="Garbe J."/>
        </authorList>
    </citation>
    <scope>NUCLEOTIDE SEQUENCE</scope>
    <source>
        <strain evidence="1">Duluth1</strain>
        <tissue evidence="1">Whole animal</tissue>
    </source>
</reference>
<dbReference type="Proteomes" id="UP000828390">
    <property type="component" value="Unassembled WGS sequence"/>
</dbReference>